<dbReference type="Gene3D" id="3.40.630.30">
    <property type="match status" value="1"/>
</dbReference>
<dbReference type="Pfam" id="PF13508">
    <property type="entry name" value="Acetyltransf_7"/>
    <property type="match status" value="1"/>
</dbReference>
<dbReference type="CDD" id="cd04301">
    <property type="entry name" value="NAT_SF"/>
    <property type="match status" value="1"/>
</dbReference>
<accession>A0A0D4BXW1</accession>
<dbReference type="AlphaFoldDB" id="A0A0D4BXW1"/>
<gene>
    <name evidence="2" type="ORF">UM93_04500</name>
</gene>
<organism evidence="2 3">
    <name type="scientific">Psychromicrobium lacuslunae</name>
    <dbReference type="NCBI Taxonomy" id="1618207"/>
    <lineage>
        <taxon>Bacteria</taxon>
        <taxon>Bacillati</taxon>
        <taxon>Actinomycetota</taxon>
        <taxon>Actinomycetes</taxon>
        <taxon>Micrococcales</taxon>
        <taxon>Micrococcaceae</taxon>
        <taxon>Psychromicrobium</taxon>
    </lineage>
</organism>
<dbReference type="GO" id="GO:0016747">
    <property type="term" value="F:acyltransferase activity, transferring groups other than amino-acyl groups"/>
    <property type="evidence" value="ECO:0007669"/>
    <property type="project" value="InterPro"/>
</dbReference>
<dbReference type="InterPro" id="IPR000182">
    <property type="entry name" value="GNAT_dom"/>
</dbReference>
<dbReference type="Proteomes" id="UP000061839">
    <property type="component" value="Chromosome"/>
</dbReference>
<dbReference type="KEGG" id="ari:UM93_04500"/>
<proteinExistence type="predicted"/>
<dbReference type="SUPFAM" id="SSF55729">
    <property type="entry name" value="Acyl-CoA N-acyltransferases (Nat)"/>
    <property type="match status" value="1"/>
</dbReference>
<evidence type="ECO:0000259" key="1">
    <source>
        <dbReference type="PROSITE" id="PS51186"/>
    </source>
</evidence>
<dbReference type="EMBL" id="CP011005">
    <property type="protein sequence ID" value="AJT40956.1"/>
    <property type="molecule type" value="Genomic_DNA"/>
</dbReference>
<dbReference type="OrthoDB" id="4924957at2"/>
<dbReference type="InterPro" id="IPR016181">
    <property type="entry name" value="Acyl_CoA_acyltransferase"/>
</dbReference>
<dbReference type="PATRIC" id="fig|1618207.4.peg.915"/>
<name>A0A0D4BXW1_9MICC</name>
<sequence>MSGIATCEEIQDEFFVALASVSGGRNFSTHRMKWSWLPTSGDLVARFPTEITGAGLRPALAEGARLGARMAGIWVNSAVRQGELASFGFTKAWQPWWMSCFVERVEPVRQVAGVELKVSQREGLPAGSWQFEACLASGQEAGQQVGKCLLFPSLSRPGFAGVFDMAVEPEYQRLGIGTAMLQKLAEVAGDAGLSQLVLNSTPSGFRLYQSQGFQLIGKGQTYWLELG</sequence>
<reference evidence="2 3" key="1">
    <citation type="journal article" date="2015" name="Genome Announc.">
        <title>Complete Genome Sequencing of Protease-Producing Novel Arthrobacter sp. Strain IHBB 11108 Using PacBio Single-Molecule Real-Time Sequencing Technology.</title>
        <authorList>
            <person name="Kiran S."/>
            <person name="Swarnkar M.K."/>
            <person name="Pal M."/>
            <person name="Thakur R."/>
            <person name="Tewari R."/>
            <person name="Singh A.K."/>
            <person name="Gulati A."/>
        </authorList>
    </citation>
    <scope>NUCLEOTIDE SEQUENCE [LARGE SCALE GENOMIC DNA]</scope>
    <source>
        <strain evidence="2 3">IHBB 11108</strain>
    </source>
</reference>
<protein>
    <recommendedName>
        <fullName evidence="1">N-acetyltransferase domain-containing protein</fullName>
    </recommendedName>
</protein>
<keyword evidence="3" id="KW-1185">Reference proteome</keyword>
<evidence type="ECO:0000313" key="2">
    <source>
        <dbReference type="EMBL" id="AJT40956.1"/>
    </source>
</evidence>
<evidence type="ECO:0000313" key="3">
    <source>
        <dbReference type="Proteomes" id="UP000061839"/>
    </source>
</evidence>
<dbReference type="RefSeq" id="WP_045073937.1">
    <property type="nucleotide sequence ID" value="NZ_CP011005.1"/>
</dbReference>
<feature type="domain" description="N-acetyltransferase" evidence="1">
    <location>
        <begin position="77"/>
        <end position="227"/>
    </location>
</feature>
<dbReference type="HOGENOM" id="CLU_1217789_0_0_11"/>
<dbReference type="PROSITE" id="PS51186">
    <property type="entry name" value="GNAT"/>
    <property type="match status" value="1"/>
</dbReference>
<dbReference type="STRING" id="1618207.UM93_04500"/>